<sequence length="128" mass="14815">MRWDWKYLKQKYNDFPAVGKYLLNQPRQHHFVKYDTIGLPGCPVSSPFSSQWDKGHHQRLSMPSYLCAFQLPMTHRPSSKIYLSGGTSLLWLIGQVTADSSGWSNIIAVAGRSNHRRFIWVLKHHCCI</sequence>
<gene>
    <name evidence="1" type="ORF">PoB_001309900</name>
</gene>
<comment type="caution">
    <text evidence="1">The sequence shown here is derived from an EMBL/GenBank/DDBJ whole genome shotgun (WGS) entry which is preliminary data.</text>
</comment>
<keyword evidence="2" id="KW-1185">Reference proteome</keyword>
<reference evidence="1 2" key="1">
    <citation type="journal article" date="2021" name="Elife">
        <title>Chloroplast acquisition without the gene transfer in kleptoplastic sea slugs, Plakobranchus ocellatus.</title>
        <authorList>
            <person name="Maeda T."/>
            <person name="Takahashi S."/>
            <person name="Yoshida T."/>
            <person name="Shimamura S."/>
            <person name="Takaki Y."/>
            <person name="Nagai Y."/>
            <person name="Toyoda A."/>
            <person name="Suzuki Y."/>
            <person name="Arimoto A."/>
            <person name="Ishii H."/>
            <person name="Satoh N."/>
            <person name="Nishiyama T."/>
            <person name="Hasebe M."/>
            <person name="Maruyama T."/>
            <person name="Minagawa J."/>
            <person name="Obokata J."/>
            <person name="Shigenobu S."/>
        </authorList>
    </citation>
    <scope>NUCLEOTIDE SEQUENCE [LARGE SCALE GENOMIC DNA]</scope>
</reference>
<dbReference type="AlphaFoldDB" id="A0AAV3YU56"/>
<accession>A0AAV3YU56</accession>
<feature type="non-terminal residue" evidence="1">
    <location>
        <position position="128"/>
    </location>
</feature>
<organism evidence="1 2">
    <name type="scientific">Plakobranchus ocellatus</name>
    <dbReference type="NCBI Taxonomy" id="259542"/>
    <lineage>
        <taxon>Eukaryota</taxon>
        <taxon>Metazoa</taxon>
        <taxon>Spiralia</taxon>
        <taxon>Lophotrochozoa</taxon>
        <taxon>Mollusca</taxon>
        <taxon>Gastropoda</taxon>
        <taxon>Heterobranchia</taxon>
        <taxon>Euthyneura</taxon>
        <taxon>Panpulmonata</taxon>
        <taxon>Sacoglossa</taxon>
        <taxon>Placobranchoidea</taxon>
        <taxon>Plakobranchidae</taxon>
        <taxon>Plakobranchus</taxon>
    </lineage>
</organism>
<evidence type="ECO:0000313" key="1">
    <source>
        <dbReference type="EMBL" id="GFN86593.1"/>
    </source>
</evidence>
<name>A0AAV3YU56_9GAST</name>
<proteinExistence type="predicted"/>
<evidence type="ECO:0000313" key="2">
    <source>
        <dbReference type="Proteomes" id="UP000735302"/>
    </source>
</evidence>
<protein>
    <submittedName>
        <fullName evidence="1">Uncharacterized protein</fullName>
    </submittedName>
</protein>
<dbReference type="EMBL" id="BLXT01001552">
    <property type="protein sequence ID" value="GFN86593.1"/>
    <property type="molecule type" value="Genomic_DNA"/>
</dbReference>
<dbReference type="Proteomes" id="UP000735302">
    <property type="component" value="Unassembled WGS sequence"/>
</dbReference>